<keyword evidence="4" id="KW-0805">Transcription regulation</keyword>
<evidence type="ECO:0000256" key="5">
    <source>
        <dbReference type="ARBA" id="ARBA00023163"/>
    </source>
</evidence>
<evidence type="ECO:0000256" key="2">
    <source>
        <dbReference type="ARBA" id="ARBA00022473"/>
    </source>
</evidence>
<keyword evidence="2" id="KW-0217">Developmental protein</keyword>
<dbReference type="InterPro" id="IPR011598">
    <property type="entry name" value="bHLH_dom"/>
</dbReference>
<dbReference type="PANTHER" id="PTHR10985">
    <property type="entry name" value="BASIC HELIX-LOOP-HELIX TRANSCRIPTION FACTOR, HES-RELATED"/>
    <property type="match status" value="1"/>
</dbReference>
<gene>
    <name evidence="9" type="ORF">GDO81_016158</name>
</gene>
<dbReference type="InterPro" id="IPR050370">
    <property type="entry name" value="HES_HEY"/>
</dbReference>
<dbReference type="PROSITE" id="PS51054">
    <property type="entry name" value="ORANGE"/>
    <property type="match status" value="1"/>
</dbReference>
<evidence type="ECO:0000313" key="9">
    <source>
        <dbReference type="EMBL" id="KAG8563636.1"/>
    </source>
</evidence>
<evidence type="ECO:0000259" key="8">
    <source>
        <dbReference type="PROSITE" id="PS51054"/>
    </source>
</evidence>
<dbReference type="AlphaFoldDB" id="A0AAV7AQY9"/>
<keyword evidence="10" id="KW-1185">Reference proteome</keyword>
<dbReference type="SMART" id="SM00353">
    <property type="entry name" value="HLH"/>
    <property type="match status" value="1"/>
</dbReference>
<evidence type="ECO:0000256" key="6">
    <source>
        <dbReference type="ARBA" id="ARBA00023242"/>
    </source>
</evidence>
<dbReference type="Pfam" id="PF00010">
    <property type="entry name" value="HLH"/>
    <property type="match status" value="1"/>
</dbReference>
<evidence type="ECO:0000259" key="7">
    <source>
        <dbReference type="PROSITE" id="PS50888"/>
    </source>
</evidence>
<evidence type="ECO:0000256" key="3">
    <source>
        <dbReference type="ARBA" id="ARBA00022491"/>
    </source>
</evidence>
<organism evidence="9 10">
    <name type="scientific">Engystomops pustulosus</name>
    <name type="common">Tungara frog</name>
    <name type="synonym">Physalaemus pustulosus</name>
    <dbReference type="NCBI Taxonomy" id="76066"/>
    <lineage>
        <taxon>Eukaryota</taxon>
        <taxon>Metazoa</taxon>
        <taxon>Chordata</taxon>
        <taxon>Craniata</taxon>
        <taxon>Vertebrata</taxon>
        <taxon>Euteleostomi</taxon>
        <taxon>Amphibia</taxon>
        <taxon>Batrachia</taxon>
        <taxon>Anura</taxon>
        <taxon>Neobatrachia</taxon>
        <taxon>Hyloidea</taxon>
        <taxon>Leptodactylidae</taxon>
        <taxon>Leiuperinae</taxon>
        <taxon>Engystomops</taxon>
    </lineage>
</organism>
<protein>
    <submittedName>
        <fullName evidence="9">Uncharacterized protein</fullName>
    </submittedName>
</protein>
<dbReference type="GO" id="GO:0046983">
    <property type="term" value="F:protein dimerization activity"/>
    <property type="evidence" value="ECO:0007669"/>
    <property type="project" value="InterPro"/>
</dbReference>
<dbReference type="EMBL" id="WNYA01000007">
    <property type="protein sequence ID" value="KAG8563636.1"/>
    <property type="molecule type" value="Genomic_DNA"/>
</dbReference>
<proteinExistence type="predicted"/>
<comment type="subcellular location">
    <subcellularLocation>
        <location evidence="1">Nucleus</location>
    </subcellularLocation>
</comment>
<dbReference type="Gene3D" id="4.10.280.10">
    <property type="entry name" value="Helix-loop-helix DNA-binding domain"/>
    <property type="match status" value="1"/>
</dbReference>
<feature type="non-terminal residue" evidence="9">
    <location>
        <position position="1"/>
    </location>
</feature>
<name>A0AAV7AQY9_ENGPU</name>
<feature type="domain" description="BHLH" evidence="7">
    <location>
        <begin position="1"/>
        <end position="56"/>
    </location>
</feature>
<feature type="domain" description="Orange" evidence="8">
    <location>
        <begin position="72"/>
        <end position="105"/>
    </location>
</feature>
<dbReference type="InterPro" id="IPR003650">
    <property type="entry name" value="Orange_dom"/>
</dbReference>
<dbReference type="PROSITE" id="PS50888">
    <property type="entry name" value="BHLH"/>
    <property type="match status" value="1"/>
</dbReference>
<dbReference type="GO" id="GO:0003677">
    <property type="term" value="F:DNA binding"/>
    <property type="evidence" value="ECO:0007669"/>
    <property type="project" value="InterPro"/>
</dbReference>
<accession>A0AAV7AQY9</accession>
<sequence>LLKPQVERRRRERINSCLEKLRVLLSEVMKNEQKFKNPKMEKAEILEYTVDFLQSKIKSTQKFHKDLQSMDYLSGFRQCLQTTVNFITQNQELSPSSKEFFTQHLSSANLYKMSTTVSQRSEHLHRLLDPTSSETSKRHHNYSPAVNGVDIQSDWHSDQTYRSWRPWL</sequence>
<dbReference type="Proteomes" id="UP000824782">
    <property type="component" value="Unassembled WGS sequence"/>
</dbReference>
<dbReference type="SUPFAM" id="SSF47459">
    <property type="entry name" value="HLH, helix-loop-helix DNA-binding domain"/>
    <property type="match status" value="1"/>
</dbReference>
<evidence type="ECO:0000313" key="10">
    <source>
        <dbReference type="Proteomes" id="UP000824782"/>
    </source>
</evidence>
<dbReference type="GO" id="GO:0005634">
    <property type="term" value="C:nucleus"/>
    <property type="evidence" value="ECO:0007669"/>
    <property type="project" value="UniProtKB-SubCell"/>
</dbReference>
<dbReference type="InterPro" id="IPR036638">
    <property type="entry name" value="HLH_DNA-bd_sf"/>
</dbReference>
<evidence type="ECO:0000256" key="1">
    <source>
        <dbReference type="ARBA" id="ARBA00004123"/>
    </source>
</evidence>
<keyword evidence="6" id="KW-0539">Nucleus</keyword>
<dbReference type="GO" id="GO:0000122">
    <property type="term" value="P:negative regulation of transcription by RNA polymerase II"/>
    <property type="evidence" value="ECO:0007669"/>
    <property type="project" value="UniProtKB-ARBA"/>
</dbReference>
<keyword evidence="3" id="KW-0678">Repressor</keyword>
<reference evidence="9" key="1">
    <citation type="thesis" date="2020" institute="ProQuest LLC" country="789 East Eisenhower Parkway, Ann Arbor, MI, USA">
        <title>Comparative Genomics and Chromosome Evolution.</title>
        <authorList>
            <person name="Mudd A.B."/>
        </authorList>
    </citation>
    <scope>NUCLEOTIDE SEQUENCE</scope>
    <source>
        <strain evidence="9">237g6f4</strain>
        <tissue evidence="9">Blood</tissue>
    </source>
</reference>
<keyword evidence="5" id="KW-0804">Transcription</keyword>
<evidence type="ECO:0000256" key="4">
    <source>
        <dbReference type="ARBA" id="ARBA00023015"/>
    </source>
</evidence>
<comment type="caution">
    <text evidence="9">The sequence shown here is derived from an EMBL/GenBank/DDBJ whole genome shotgun (WGS) entry which is preliminary data.</text>
</comment>